<protein>
    <submittedName>
        <fullName evidence="9">Metal regulatory transcription factor 1</fullName>
    </submittedName>
</protein>
<dbReference type="PROSITE" id="PS50157">
    <property type="entry name" value="ZINC_FINGER_C2H2_2"/>
    <property type="match status" value="6"/>
</dbReference>
<keyword evidence="3" id="KW-0677">Repeat</keyword>
<comment type="caution">
    <text evidence="9">The sequence shown here is derived from an EMBL/GenBank/DDBJ whole genome shotgun (WGS) entry which is preliminary data.</text>
</comment>
<dbReference type="FunFam" id="3.30.160.60:FF:000397">
    <property type="entry name" value="Metal regulatory transcription factor 1"/>
    <property type="match status" value="1"/>
</dbReference>
<dbReference type="FunFam" id="3.30.160.60:FF:000100">
    <property type="entry name" value="Zinc finger 45-like"/>
    <property type="match status" value="1"/>
</dbReference>
<name>A0A8X7C3M7_9ARAC</name>
<evidence type="ECO:0000313" key="10">
    <source>
        <dbReference type="Proteomes" id="UP000886998"/>
    </source>
</evidence>
<dbReference type="Proteomes" id="UP000886998">
    <property type="component" value="Unassembled WGS sequence"/>
</dbReference>
<dbReference type="GO" id="GO:0006357">
    <property type="term" value="P:regulation of transcription by RNA polymerase II"/>
    <property type="evidence" value="ECO:0007669"/>
    <property type="project" value="TreeGrafter"/>
</dbReference>
<evidence type="ECO:0000256" key="2">
    <source>
        <dbReference type="ARBA" id="ARBA00022723"/>
    </source>
</evidence>
<feature type="domain" description="C2H2-type" evidence="8">
    <location>
        <begin position="230"/>
        <end position="259"/>
    </location>
</feature>
<dbReference type="FunFam" id="3.30.160.60:FF:000125">
    <property type="entry name" value="Putative zinc finger protein 143"/>
    <property type="match status" value="1"/>
</dbReference>
<keyword evidence="2" id="KW-0479">Metal-binding</keyword>
<accession>A0A8X7C3M7</accession>
<dbReference type="PANTHER" id="PTHR46179">
    <property type="entry name" value="ZINC FINGER PROTEIN"/>
    <property type="match status" value="1"/>
</dbReference>
<feature type="domain" description="C2H2-type" evidence="8">
    <location>
        <begin position="141"/>
        <end position="170"/>
    </location>
</feature>
<organism evidence="9 10">
    <name type="scientific">Trichonephila inaurata madagascariensis</name>
    <dbReference type="NCBI Taxonomy" id="2747483"/>
    <lineage>
        <taxon>Eukaryota</taxon>
        <taxon>Metazoa</taxon>
        <taxon>Ecdysozoa</taxon>
        <taxon>Arthropoda</taxon>
        <taxon>Chelicerata</taxon>
        <taxon>Arachnida</taxon>
        <taxon>Araneae</taxon>
        <taxon>Araneomorphae</taxon>
        <taxon>Entelegynae</taxon>
        <taxon>Araneoidea</taxon>
        <taxon>Nephilidae</taxon>
        <taxon>Trichonephila</taxon>
        <taxon>Trichonephila inaurata</taxon>
    </lineage>
</organism>
<feature type="domain" description="C2H2-type" evidence="8">
    <location>
        <begin position="260"/>
        <end position="289"/>
    </location>
</feature>
<dbReference type="PROSITE" id="PS00028">
    <property type="entry name" value="ZINC_FINGER_C2H2_1"/>
    <property type="match status" value="6"/>
</dbReference>
<sequence length="547" mass="61002">MDIDDSDDNIFNKSGYIDFGQLVDSPEDSSLFSNHNLRTDDVYNCSAFESSQNMIENSSDQDNSGYIQHTITEDEIRMHIRHNDMPENLSHAILTVESCNQRTNEKEYKKFHCDYEGCERTYSTAGNLKTHQKRHKGEYTFICTQEGCGKTFLSSYSLKIHLRVHTKEKPYGCDVSGCEKAFNTRYRLEAHKRIHNGNTFNCVEPRCNKHFTTLSDLRKHQRIHTGERPYRCEEDGCGKAFTVSHHLKKHIQTHTGEKPFVCSDTQCQKSFSTQYNLKAHMTKHAKEVQEETINGENNLLLNNENGNDPSLALNNSLINLPCSEVTINTMPDGTMIAYAVIRLGNANAVAAETETSETTTYDENNICVDKSTQAEDFDPENISPINASQITGISDSVLSTIHPFNSSESVMTENVNMSSNPVPVQDIISTSAQLAEICKCGPNKCKPHGRCCMGCPGMEGHYCRDDDSGTSTTADTGVLTDENNSYILAVADTPLNDIHNEEIYFADAACQTEEGLCPAECTVSLGKETVSLYKDFQHSNGGCCVHS</sequence>
<dbReference type="EMBL" id="BMAV01010622">
    <property type="protein sequence ID" value="GFY55861.1"/>
    <property type="molecule type" value="Genomic_DNA"/>
</dbReference>
<dbReference type="SUPFAM" id="SSF57667">
    <property type="entry name" value="beta-beta-alpha zinc fingers"/>
    <property type="match status" value="4"/>
</dbReference>
<proteinExistence type="predicted"/>
<dbReference type="FunFam" id="3.30.160.60:FF:000072">
    <property type="entry name" value="zinc finger protein 143 isoform X1"/>
    <property type="match status" value="1"/>
</dbReference>
<evidence type="ECO:0000256" key="1">
    <source>
        <dbReference type="ARBA" id="ARBA00004123"/>
    </source>
</evidence>
<feature type="domain" description="C2H2-type" evidence="8">
    <location>
        <begin position="171"/>
        <end position="200"/>
    </location>
</feature>
<feature type="domain" description="C2H2-type" evidence="8">
    <location>
        <begin position="111"/>
        <end position="140"/>
    </location>
</feature>
<dbReference type="GO" id="GO:0008270">
    <property type="term" value="F:zinc ion binding"/>
    <property type="evidence" value="ECO:0007669"/>
    <property type="project" value="UniProtKB-KW"/>
</dbReference>
<evidence type="ECO:0000256" key="6">
    <source>
        <dbReference type="ARBA" id="ARBA00023242"/>
    </source>
</evidence>
<dbReference type="InterPro" id="IPR036236">
    <property type="entry name" value="Znf_C2H2_sf"/>
</dbReference>
<feature type="domain" description="C2H2-type" evidence="8">
    <location>
        <begin position="200"/>
        <end position="229"/>
    </location>
</feature>
<evidence type="ECO:0000256" key="4">
    <source>
        <dbReference type="ARBA" id="ARBA00022771"/>
    </source>
</evidence>
<dbReference type="Pfam" id="PF00096">
    <property type="entry name" value="zf-C2H2"/>
    <property type="match status" value="5"/>
</dbReference>
<gene>
    <name evidence="9" type="primary">Mtf1</name>
    <name evidence="9" type="ORF">TNIN_143721</name>
</gene>
<keyword evidence="5" id="KW-0862">Zinc</keyword>
<keyword evidence="6" id="KW-0539">Nucleus</keyword>
<dbReference type="AlphaFoldDB" id="A0A8X7C3M7"/>
<keyword evidence="10" id="KW-1185">Reference proteome</keyword>
<reference evidence="9" key="1">
    <citation type="submission" date="2020-08" db="EMBL/GenBank/DDBJ databases">
        <title>Multicomponent nature underlies the extraordinary mechanical properties of spider dragline silk.</title>
        <authorList>
            <person name="Kono N."/>
            <person name="Nakamura H."/>
            <person name="Mori M."/>
            <person name="Yoshida Y."/>
            <person name="Ohtoshi R."/>
            <person name="Malay A.D."/>
            <person name="Moran D.A.P."/>
            <person name="Tomita M."/>
            <person name="Numata K."/>
            <person name="Arakawa K."/>
        </authorList>
    </citation>
    <scope>NUCLEOTIDE SEQUENCE</scope>
</reference>
<dbReference type="SMART" id="SM00355">
    <property type="entry name" value="ZnF_C2H2"/>
    <property type="match status" value="6"/>
</dbReference>
<dbReference type="InterPro" id="IPR013087">
    <property type="entry name" value="Znf_C2H2_type"/>
</dbReference>
<comment type="subcellular location">
    <subcellularLocation>
        <location evidence="1">Nucleus</location>
    </subcellularLocation>
</comment>
<dbReference type="GO" id="GO:0005634">
    <property type="term" value="C:nucleus"/>
    <property type="evidence" value="ECO:0007669"/>
    <property type="project" value="UniProtKB-SubCell"/>
</dbReference>
<dbReference type="InterPro" id="IPR051061">
    <property type="entry name" value="Zinc_finger_trans_reg"/>
</dbReference>
<dbReference type="OrthoDB" id="6145499at2759"/>
<evidence type="ECO:0000256" key="7">
    <source>
        <dbReference type="PROSITE-ProRule" id="PRU00042"/>
    </source>
</evidence>
<evidence type="ECO:0000256" key="3">
    <source>
        <dbReference type="ARBA" id="ARBA00022737"/>
    </source>
</evidence>
<dbReference type="PANTHER" id="PTHR46179:SF25">
    <property type="entry name" value="METAL RESPONSE ELEMENT-BINDING TRANSCRIPTION FACTOR-1, ISOFORM C"/>
    <property type="match status" value="1"/>
</dbReference>
<evidence type="ECO:0000313" key="9">
    <source>
        <dbReference type="EMBL" id="GFY55861.1"/>
    </source>
</evidence>
<dbReference type="FunFam" id="3.30.160.60:FF:000349">
    <property type="entry name" value="metal regulatory transcription factor 1"/>
    <property type="match status" value="1"/>
</dbReference>
<dbReference type="FunFam" id="3.30.160.60:FF:001102">
    <property type="entry name" value="Transcription factor IIIA"/>
    <property type="match status" value="1"/>
</dbReference>
<keyword evidence="4 7" id="KW-0863">Zinc-finger</keyword>
<evidence type="ECO:0000256" key="5">
    <source>
        <dbReference type="ARBA" id="ARBA00022833"/>
    </source>
</evidence>
<dbReference type="Gene3D" id="3.30.160.60">
    <property type="entry name" value="Classic Zinc Finger"/>
    <property type="match status" value="6"/>
</dbReference>
<evidence type="ECO:0000259" key="8">
    <source>
        <dbReference type="PROSITE" id="PS50157"/>
    </source>
</evidence>